<name>A0A1C3ESA2_9GAMM</name>
<dbReference type="Gene3D" id="3.40.50.1820">
    <property type="entry name" value="alpha/beta hydrolase"/>
    <property type="match status" value="1"/>
</dbReference>
<comment type="caution">
    <text evidence="1">The sequence shown here is derived from an EMBL/GenBank/DDBJ whole genome shotgun (WGS) entry which is preliminary data.</text>
</comment>
<dbReference type="STRING" id="1080227.A8L45_00460"/>
<dbReference type="InterPro" id="IPR029058">
    <property type="entry name" value="AB_hydrolase_fold"/>
</dbReference>
<dbReference type="EMBL" id="LYBM01000001">
    <property type="protein sequence ID" value="ODA36111.1"/>
    <property type="molecule type" value="Genomic_DNA"/>
</dbReference>
<sequence length="200" mass="22689">MNILLITDIFGVCESTDNIYRFLNNDGHHTHIVDPYQAVRHAFASEDDAYRAFISQCGHDTYFSLSAEAVSQTQPHMVIGFSAGANVAWRLSGNIKNNERHFVCFYPSRIYKYLQQDLMTVTDLVLPFYEPSFDVVEIANVLKNKDQVRQHITPFSHGFMNQRSVAYDSEAANFGLRVIKDAIEAHTASGIFIEQTKESS</sequence>
<dbReference type="SUPFAM" id="SSF53474">
    <property type="entry name" value="alpha/beta-Hydrolases"/>
    <property type="match status" value="1"/>
</dbReference>
<accession>A0A1C3ESA2</accession>
<dbReference type="RefSeq" id="WP_068898082.1">
    <property type="nucleotide sequence ID" value="NZ_JBHUIF010000002.1"/>
</dbReference>
<organism evidence="1 2">
    <name type="scientific">Veronia pacifica</name>
    <dbReference type="NCBI Taxonomy" id="1080227"/>
    <lineage>
        <taxon>Bacteria</taxon>
        <taxon>Pseudomonadati</taxon>
        <taxon>Pseudomonadota</taxon>
        <taxon>Gammaproteobacteria</taxon>
        <taxon>Vibrionales</taxon>
        <taxon>Vibrionaceae</taxon>
        <taxon>Veronia</taxon>
    </lineage>
</organism>
<dbReference type="AlphaFoldDB" id="A0A1C3ESA2"/>
<keyword evidence="2" id="KW-1185">Reference proteome</keyword>
<proteinExistence type="predicted"/>
<dbReference type="Proteomes" id="UP000094936">
    <property type="component" value="Unassembled WGS sequence"/>
</dbReference>
<evidence type="ECO:0000313" key="2">
    <source>
        <dbReference type="Proteomes" id="UP000094936"/>
    </source>
</evidence>
<protein>
    <submittedName>
        <fullName evidence="1">Uncharacterized protein</fullName>
    </submittedName>
</protein>
<evidence type="ECO:0000313" key="1">
    <source>
        <dbReference type="EMBL" id="ODA36111.1"/>
    </source>
</evidence>
<reference evidence="1 2" key="1">
    <citation type="submission" date="2016-05" db="EMBL/GenBank/DDBJ databases">
        <title>Genomic Taxonomy of the Vibrionaceae.</title>
        <authorList>
            <person name="Gomez-Gil B."/>
            <person name="Enciso-Ibarra J."/>
        </authorList>
    </citation>
    <scope>NUCLEOTIDE SEQUENCE [LARGE SCALE GENOMIC DNA]</scope>
    <source>
        <strain evidence="1 2">CAIM 1920</strain>
    </source>
</reference>
<gene>
    <name evidence="1" type="ORF">A8L45_00460</name>
</gene>
<dbReference type="OrthoDB" id="8478808at2"/>